<evidence type="ECO:0000313" key="2">
    <source>
        <dbReference type="Proteomes" id="UP000000321"/>
    </source>
</evidence>
<accession>Q1YLE6</accession>
<dbReference type="Proteomes" id="UP000000321">
    <property type="component" value="Unassembled WGS sequence"/>
</dbReference>
<protein>
    <submittedName>
        <fullName evidence="1">Uncharacterized protein</fullName>
    </submittedName>
</protein>
<dbReference type="AlphaFoldDB" id="Q1YLE6"/>
<evidence type="ECO:0000313" key="1">
    <source>
        <dbReference type="EMBL" id="EAS51785.1"/>
    </source>
</evidence>
<dbReference type="HOGENOM" id="CLU_2317156_0_0_5"/>
<reference evidence="1 2" key="1">
    <citation type="journal article" date="2008" name="Appl. Environ. Microbiol.">
        <title>Genomic insights into Mn(II) oxidation by the marine alphaproteobacterium Aurantimonas sp. strain SI85-9A1.</title>
        <authorList>
            <person name="Dick G.J."/>
            <person name="Podell S."/>
            <person name="Johnson H.A."/>
            <person name="Rivera-Espinoza Y."/>
            <person name="Bernier-Latmani R."/>
            <person name="McCarthy J.K."/>
            <person name="Torpey J.W."/>
            <person name="Clement B.G."/>
            <person name="Gaasterland T."/>
            <person name="Tebo B.M."/>
        </authorList>
    </citation>
    <scope>NUCLEOTIDE SEQUENCE [LARGE SCALE GENOMIC DNA]</scope>
    <source>
        <strain evidence="1 2">SI85-9A1</strain>
    </source>
</reference>
<sequence length="99" mass="10933">MTTSSHSVANSPWMRLVALVFAIALAALAFLVYVQTEEWVAGVQERGEELGTLRVDPDVAACMDKRFADIDVMVQQDLITAEAAEKSRADARSLCYQRN</sequence>
<dbReference type="BioCyc" id="AURANTIMONAS:SI859A1_02601-MONOMER"/>
<name>Q1YLE6_AURMS</name>
<keyword evidence="2" id="KW-1185">Reference proteome</keyword>
<dbReference type="RefSeq" id="WP_009210423.1">
    <property type="nucleotide sequence ID" value="NZ_BBWP01000002.1"/>
</dbReference>
<organism evidence="1 2">
    <name type="scientific">Aurantimonas manganoxydans (strain ATCC BAA-1229 / DSM 21871 / SI85-9A1)</name>
    <dbReference type="NCBI Taxonomy" id="287752"/>
    <lineage>
        <taxon>Bacteria</taxon>
        <taxon>Pseudomonadati</taxon>
        <taxon>Pseudomonadota</taxon>
        <taxon>Alphaproteobacteria</taxon>
        <taxon>Hyphomicrobiales</taxon>
        <taxon>Aurantimonadaceae</taxon>
        <taxon>Aurantimonas</taxon>
    </lineage>
</organism>
<proteinExistence type="predicted"/>
<dbReference type="EMBL" id="AAPJ01000001">
    <property type="protein sequence ID" value="EAS51785.1"/>
    <property type="molecule type" value="Genomic_DNA"/>
</dbReference>
<comment type="caution">
    <text evidence="1">The sequence shown here is derived from an EMBL/GenBank/DDBJ whole genome shotgun (WGS) entry which is preliminary data.</text>
</comment>
<gene>
    <name evidence="1" type="ORF">SI859A1_02601</name>
</gene>